<keyword evidence="2" id="KW-0472">Membrane</keyword>
<dbReference type="PATRIC" id="fig|1704032.3.peg.1186"/>
<evidence type="ECO:0000256" key="1">
    <source>
        <dbReference type="SAM" id="MobiDB-lite"/>
    </source>
</evidence>
<gene>
    <name evidence="3" type="ORF">AMK68_01310</name>
</gene>
<feature type="compositionally biased region" description="Pro residues" evidence="1">
    <location>
        <begin position="251"/>
        <end position="266"/>
    </location>
</feature>
<comment type="caution">
    <text evidence="3">The sequence shown here is derived from an EMBL/GenBank/DDBJ whole genome shotgun (WGS) entry which is preliminary data.</text>
</comment>
<feature type="transmembrane region" description="Helical" evidence="2">
    <location>
        <begin position="88"/>
        <end position="107"/>
    </location>
</feature>
<accession>A0A0S7XPY2</accession>
<feature type="transmembrane region" description="Helical" evidence="2">
    <location>
        <begin position="21"/>
        <end position="40"/>
    </location>
</feature>
<proteinExistence type="predicted"/>
<organism evidence="3 4">
    <name type="scientific">candidate division KD3-62 bacterium DG_56</name>
    <dbReference type="NCBI Taxonomy" id="1704032"/>
    <lineage>
        <taxon>Bacteria</taxon>
        <taxon>candidate division KD3-62</taxon>
    </lineage>
</organism>
<sequence>MLRPMKFSEVIDQTFRLYRRSFLLLFGIGAVFYVPTSMMTSTPNPWVMIPGVVLTYAFMMLATGAITKAVSDRYLGQPATIGGSYRFVAGRLGALLLTTILVGLFIIAGMVLLIVPGIIFSLWVSFVVPILLIEGRAYTRAIERSRYLVGQGVWGRVLLMTTIVSVITSIVQVPLTMPLQMASTWLNMPSLMTLSGLFGGVAQAATVPIGQVGLVLLYYDSRMRKEGFDLEILARELGERAAAISESPPDVAEPPAEPPPPESERA</sequence>
<feature type="transmembrane region" description="Helical" evidence="2">
    <location>
        <begin position="195"/>
        <end position="219"/>
    </location>
</feature>
<feature type="transmembrane region" description="Helical" evidence="2">
    <location>
        <begin position="46"/>
        <end position="67"/>
    </location>
</feature>
<evidence type="ECO:0008006" key="5">
    <source>
        <dbReference type="Google" id="ProtNLM"/>
    </source>
</evidence>
<feature type="transmembrane region" description="Helical" evidence="2">
    <location>
        <begin position="113"/>
        <end position="133"/>
    </location>
</feature>
<keyword evidence="2" id="KW-0812">Transmembrane</keyword>
<evidence type="ECO:0000313" key="3">
    <source>
        <dbReference type="EMBL" id="KPJ64561.1"/>
    </source>
</evidence>
<keyword evidence="2" id="KW-1133">Transmembrane helix</keyword>
<feature type="transmembrane region" description="Helical" evidence="2">
    <location>
        <begin position="153"/>
        <end position="175"/>
    </location>
</feature>
<dbReference type="AlphaFoldDB" id="A0A0S7XPY2"/>
<evidence type="ECO:0000256" key="2">
    <source>
        <dbReference type="SAM" id="Phobius"/>
    </source>
</evidence>
<reference evidence="3 4" key="1">
    <citation type="journal article" date="2015" name="Microbiome">
        <title>Genomic resolution of linkages in carbon, nitrogen, and sulfur cycling among widespread estuary sediment bacteria.</title>
        <authorList>
            <person name="Baker B.J."/>
            <person name="Lazar C.S."/>
            <person name="Teske A.P."/>
            <person name="Dick G.J."/>
        </authorList>
    </citation>
    <scope>NUCLEOTIDE SEQUENCE [LARGE SCALE GENOMIC DNA]</scope>
    <source>
        <strain evidence="3">DG_56</strain>
    </source>
</reference>
<protein>
    <recommendedName>
        <fullName evidence="5">Glycerophosphoryl diester phosphodiesterase membrane domain-containing protein</fullName>
    </recommendedName>
</protein>
<evidence type="ECO:0000313" key="4">
    <source>
        <dbReference type="Proteomes" id="UP000052020"/>
    </source>
</evidence>
<feature type="region of interest" description="Disordered" evidence="1">
    <location>
        <begin position="243"/>
        <end position="266"/>
    </location>
</feature>
<dbReference type="EMBL" id="LIZY01000020">
    <property type="protein sequence ID" value="KPJ64561.1"/>
    <property type="molecule type" value="Genomic_DNA"/>
</dbReference>
<dbReference type="Proteomes" id="UP000052020">
    <property type="component" value="Unassembled WGS sequence"/>
</dbReference>
<name>A0A0S7XPY2_9BACT</name>